<dbReference type="InterPro" id="IPR048623">
    <property type="entry name" value="SDR-like_proteobact"/>
</dbReference>
<keyword evidence="3" id="KW-1185">Reference proteome</keyword>
<organism evidence="2 3">
    <name type="scientific">Sphingomonas oligophenolica</name>
    <dbReference type="NCBI Taxonomy" id="301154"/>
    <lineage>
        <taxon>Bacteria</taxon>
        <taxon>Pseudomonadati</taxon>
        <taxon>Pseudomonadota</taxon>
        <taxon>Alphaproteobacteria</taxon>
        <taxon>Sphingomonadales</taxon>
        <taxon>Sphingomonadaceae</taxon>
        <taxon>Sphingomonas</taxon>
    </lineage>
</organism>
<dbReference type="RefSeq" id="WP_343887709.1">
    <property type="nucleotide sequence ID" value="NZ_BAAAEH010000005.1"/>
</dbReference>
<dbReference type="Pfam" id="PF21777">
    <property type="entry name" value="SDR-like"/>
    <property type="match status" value="1"/>
</dbReference>
<gene>
    <name evidence="2" type="ORF">ABC974_00725</name>
</gene>
<accession>A0ABU9XX64</accession>
<dbReference type="Proteomes" id="UP001419910">
    <property type="component" value="Unassembled WGS sequence"/>
</dbReference>
<proteinExistence type="predicted"/>
<evidence type="ECO:0000313" key="3">
    <source>
        <dbReference type="Proteomes" id="UP001419910"/>
    </source>
</evidence>
<dbReference type="EMBL" id="JBDIME010000001">
    <property type="protein sequence ID" value="MEN2788138.1"/>
    <property type="molecule type" value="Genomic_DNA"/>
</dbReference>
<evidence type="ECO:0000313" key="2">
    <source>
        <dbReference type="EMBL" id="MEN2788138.1"/>
    </source>
</evidence>
<feature type="domain" description="Short chain dehydrogenase-like proteobacteria" evidence="1">
    <location>
        <begin position="35"/>
        <end position="109"/>
    </location>
</feature>
<evidence type="ECO:0000259" key="1">
    <source>
        <dbReference type="Pfam" id="PF21777"/>
    </source>
</evidence>
<reference evidence="2 3" key="1">
    <citation type="submission" date="2024-05" db="EMBL/GenBank/DDBJ databases">
        <authorList>
            <person name="Liu Q."/>
            <person name="Xin Y.-H."/>
        </authorList>
    </citation>
    <scope>NUCLEOTIDE SEQUENCE [LARGE SCALE GENOMIC DNA]</scope>
    <source>
        <strain evidence="2 3">CGMCC 1.10181</strain>
    </source>
</reference>
<sequence>MTIAATVRAALADIPAATFVVAEPGCGIIDIVDEMRAADGAVVMLMIESGVAGLDRALLGAAIGPLAIERAPATRIGAIDIREGAVPDHVEAAARFLAVARSTTGQVLVVAPES</sequence>
<comment type="caution">
    <text evidence="2">The sequence shown here is derived from an EMBL/GenBank/DDBJ whole genome shotgun (WGS) entry which is preliminary data.</text>
</comment>
<protein>
    <submittedName>
        <fullName evidence="2">Rossmann fold domain-containing protein</fullName>
    </submittedName>
</protein>
<name>A0ABU9XX64_9SPHN</name>